<dbReference type="KEGG" id="dmt:DESME_14655"/>
<protein>
    <submittedName>
        <fullName evidence="2">Uncharacterized protein</fullName>
    </submittedName>
</protein>
<sequence length="123" mass="13243">MPLSHFRGGNPPPNRQNMNSFGQPNWLNTGKTVLRGIQQVMPYLSQAGVPIPPVVNFLMKGMGAGGYGGNLNNTLNVQPSYQPLSQAQVQPQAQTLQQQSPQTFAKGGGIKALISNFLARRKG</sequence>
<name>W0EGS2_9FIRM</name>
<dbReference type="AlphaFoldDB" id="W0EGS2"/>
<dbReference type="RefSeq" id="WP_006718487.1">
    <property type="nucleotide sequence ID" value="NZ_CP007032.1"/>
</dbReference>
<evidence type="ECO:0000313" key="2">
    <source>
        <dbReference type="EMBL" id="AHF08693.1"/>
    </source>
</evidence>
<dbReference type="EMBL" id="CP007032">
    <property type="protein sequence ID" value="AHF08693.1"/>
    <property type="molecule type" value="Genomic_DNA"/>
</dbReference>
<keyword evidence="3" id="KW-1185">Reference proteome</keyword>
<evidence type="ECO:0000313" key="3">
    <source>
        <dbReference type="Proteomes" id="UP000010847"/>
    </source>
</evidence>
<dbReference type="Proteomes" id="UP000010847">
    <property type="component" value="Chromosome"/>
</dbReference>
<proteinExistence type="predicted"/>
<accession>W0EGS2</accession>
<feature type="compositionally biased region" description="Polar residues" evidence="1">
    <location>
        <begin position="15"/>
        <end position="24"/>
    </location>
</feature>
<reference evidence="2 3" key="1">
    <citation type="submission" date="2013-12" db="EMBL/GenBank/DDBJ databases">
        <authorList>
            <consortium name="DOE Joint Genome Institute"/>
            <person name="Smidt H."/>
            <person name="Huntemann M."/>
            <person name="Han J."/>
            <person name="Chen A."/>
            <person name="Kyrpides N."/>
            <person name="Mavromatis K."/>
            <person name="Markowitz V."/>
            <person name="Palaniappan K."/>
            <person name="Ivanova N."/>
            <person name="Schaumberg A."/>
            <person name="Pati A."/>
            <person name="Liolios K."/>
            <person name="Nordberg H.P."/>
            <person name="Cantor M.N."/>
            <person name="Hua S.X."/>
            <person name="Woyke T."/>
        </authorList>
    </citation>
    <scope>NUCLEOTIDE SEQUENCE [LARGE SCALE GENOMIC DNA]</scope>
    <source>
        <strain evidence="3">DSM 15288</strain>
    </source>
</reference>
<feature type="region of interest" description="Disordered" evidence="1">
    <location>
        <begin position="1"/>
        <end position="24"/>
    </location>
</feature>
<organism evidence="2 3">
    <name type="scientific">Desulfitobacterium metallireducens DSM 15288</name>
    <dbReference type="NCBI Taxonomy" id="871968"/>
    <lineage>
        <taxon>Bacteria</taxon>
        <taxon>Bacillati</taxon>
        <taxon>Bacillota</taxon>
        <taxon>Clostridia</taxon>
        <taxon>Eubacteriales</taxon>
        <taxon>Desulfitobacteriaceae</taxon>
        <taxon>Desulfitobacterium</taxon>
    </lineage>
</organism>
<dbReference type="HOGENOM" id="CLU_2011568_0_0_9"/>
<gene>
    <name evidence="2" type="ORF">DESME_14655</name>
</gene>
<evidence type="ECO:0000256" key="1">
    <source>
        <dbReference type="SAM" id="MobiDB-lite"/>
    </source>
</evidence>